<feature type="domain" description="C2H2-type" evidence="9">
    <location>
        <begin position="43"/>
        <end position="70"/>
    </location>
</feature>
<gene>
    <name evidence="10" type="ORF">DSTB1V02_LOCUS920</name>
</gene>
<accession>A0A7R8X1D7</accession>
<dbReference type="PROSITE" id="PS00028">
    <property type="entry name" value="ZINC_FINGER_C2H2_1"/>
    <property type="match status" value="9"/>
</dbReference>
<feature type="domain" description="C2H2-type" evidence="9">
    <location>
        <begin position="111"/>
        <end position="138"/>
    </location>
</feature>
<keyword evidence="6" id="KW-0238">DNA-binding</keyword>
<dbReference type="GO" id="GO:0048598">
    <property type="term" value="P:embryonic morphogenesis"/>
    <property type="evidence" value="ECO:0007669"/>
    <property type="project" value="UniProtKB-ARBA"/>
</dbReference>
<evidence type="ECO:0000259" key="9">
    <source>
        <dbReference type="PROSITE" id="PS50157"/>
    </source>
</evidence>
<evidence type="ECO:0000256" key="3">
    <source>
        <dbReference type="ARBA" id="ARBA00022737"/>
    </source>
</evidence>
<dbReference type="FunFam" id="3.30.160.60:FF:000340">
    <property type="entry name" value="zinc finger protein 473 isoform X1"/>
    <property type="match status" value="1"/>
</dbReference>
<dbReference type="PANTHER" id="PTHR24379">
    <property type="entry name" value="KRAB AND ZINC FINGER DOMAIN-CONTAINING"/>
    <property type="match status" value="1"/>
</dbReference>
<comment type="subcellular location">
    <subcellularLocation>
        <location evidence="1">Nucleus</location>
    </subcellularLocation>
</comment>
<dbReference type="EMBL" id="LR899591">
    <property type="protein sequence ID" value="CAD7240918.1"/>
    <property type="molecule type" value="Genomic_DNA"/>
</dbReference>
<dbReference type="GO" id="GO:0008270">
    <property type="term" value="F:zinc ion binding"/>
    <property type="evidence" value="ECO:0007669"/>
    <property type="project" value="UniProtKB-KW"/>
</dbReference>
<dbReference type="PANTHER" id="PTHR24379:SF121">
    <property type="entry name" value="C2H2-TYPE DOMAIN-CONTAINING PROTEIN"/>
    <property type="match status" value="1"/>
</dbReference>
<evidence type="ECO:0000256" key="6">
    <source>
        <dbReference type="ARBA" id="ARBA00023125"/>
    </source>
</evidence>
<feature type="domain" description="C2H2-type" evidence="9">
    <location>
        <begin position="71"/>
        <end position="98"/>
    </location>
</feature>
<dbReference type="PROSITE" id="PS50157">
    <property type="entry name" value="ZINC_FINGER_C2H2_2"/>
    <property type="match status" value="10"/>
</dbReference>
<dbReference type="FunFam" id="3.30.160.60:FF:000100">
    <property type="entry name" value="Zinc finger 45-like"/>
    <property type="match status" value="1"/>
</dbReference>
<dbReference type="Gene3D" id="3.30.160.60">
    <property type="entry name" value="Classic Zinc Finger"/>
    <property type="match status" value="7"/>
</dbReference>
<feature type="domain" description="C2H2-type" evidence="9">
    <location>
        <begin position="295"/>
        <end position="323"/>
    </location>
</feature>
<dbReference type="InterPro" id="IPR013087">
    <property type="entry name" value="Znf_C2H2_type"/>
</dbReference>
<keyword evidence="7" id="KW-0539">Nucleus</keyword>
<dbReference type="FunFam" id="3.30.160.60:FF:002460">
    <property type="entry name" value="Zgc:174574"/>
    <property type="match status" value="1"/>
</dbReference>
<keyword evidence="5" id="KW-0862">Zinc</keyword>
<keyword evidence="4 8" id="KW-0863">Zinc-finger</keyword>
<dbReference type="Pfam" id="PF13912">
    <property type="entry name" value="zf-C2H2_6"/>
    <property type="match status" value="1"/>
</dbReference>
<name>A0A7R8X1D7_9CRUS</name>
<evidence type="ECO:0000313" key="10">
    <source>
        <dbReference type="EMBL" id="CAD7240918.1"/>
    </source>
</evidence>
<reference evidence="10" key="1">
    <citation type="submission" date="2020-11" db="EMBL/GenBank/DDBJ databases">
        <authorList>
            <person name="Tran Van P."/>
        </authorList>
    </citation>
    <scope>NUCLEOTIDE SEQUENCE</scope>
</reference>
<dbReference type="Proteomes" id="UP000677054">
    <property type="component" value="Unassembled WGS sequence"/>
</dbReference>
<sequence>MEKLPAEVLEPRLKYTCEMCGRQFSHISNLNKHRNIHLGIKPFICQTCGKRFTQIGSLRYHLDMHEGKKMHQCSLCEETFENRIRLKNHVKRKHGSSPGLIPPAGRKKREFVCYICGKLFVARRELTMHEDQHQITRDLTCRACHKLFGSVEEAKSHNCSLNPTSPGPENFQQELVWSDLVENNFPLSPQDMGAFLSDFDLTNLKQDGTYLNIDLPQLCLPTQHEPDKDSCYQVDGPVEKRETVEILQHVDEAIERVVGRVCHQQHVCLVCNKPFSKPCFLERHLGTHDPSLRPFSCSQCGKSFSYRQLLQRHIHATHESRKQDDFYVCPVCHKAYLHKHTLKDHLSREHLKEKRYSCEECGKVFFKQDDLKKHLRIHSDDRPFICTVCGLMFRTSSHLLDHERRHQGQNTFNCKHCNAQYSTAFSLRKHLREKHSIISDKIYSRHKHKPPLHGTAETSH</sequence>
<proteinExistence type="predicted"/>
<dbReference type="InterPro" id="IPR036236">
    <property type="entry name" value="Znf_C2H2_sf"/>
</dbReference>
<evidence type="ECO:0000256" key="5">
    <source>
        <dbReference type="ARBA" id="ARBA00022833"/>
    </source>
</evidence>
<keyword evidence="3" id="KW-0677">Repeat</keyword>
<feature type="domain" description="C2H2-type" evidence="9">
    <location>
        <begin position="412"/>
        <end position="436"/>
    </location>
</feature>
<dbReference type="GO" id="GO:0005634">
    <property type="term" value="C:nucleus"/>
    <property type="evidence" value="ECO:0007669"/>
    <property type="project" value="UniProtKB-SubCell"/>
</dbReference>
<keyword evidence="2" id="KW-0479">Metal-binding</keyword>
<evidence type="ECO:0000256" key="1">
    <source>
        <dbReference type="ARBA" id="ARBA00004123"/>
    </source>
</evidence>
<evidence type="ECO:0000313" key="11">
    <source>
        <dbReference type="Proteomes" id="UP000677054"/>
    </source>
</evidence>
<dbReference type="Pfam" id="PF00096">
    <property type="entry name" value="zf-C2H2"/>
    <property type="match status" value="5"/>
</dbReference>
<organism evidence="10">
    <name type="scientific">Darwinula stevensoni</name>
    <dbReference type="NCBI Taxonomy" id="69355"/>
    <lineage>
        <taxon>Eukaryota</taxon>
        <taxon>Metazoa</taxon>
        <taxon>Ecdysozoa</taxon>
        <taxon>Arthropoda</taxon>
        <taxon>Crustacea</taxon>
        <taxon>Oligostraca</taxon>
        <taxon>Ostracoda</taxon>
        <taxon>Podocopa</taxon>
        <taxon>Podocopida</taxon>
        <taxon>Darwinulocopina</taxon>
        <taxon>Darwinuloidea</taxon>
        <taxon>Darwinulidae</taxon>
        <taxon>Darwinula</taxon>
    </lineage>
</organism>
<evidence type="ECO:0000256" key="4">
    <source>
        <dbReference type="ARBA" id="ARBA00022771"/>
    </source>
</evidence>
<dbReference type="EMBL" id="CAJPEV010000074">
    <property type="protein sequence ID" value="CAG0880122.1"/>
    <property type="molecule type" value="Genomic_DNA"/>
</dbReference>
<evidence type="ECO:0000256" key="2">
    <source>
        <dbReference type="ARBA" id="ARBA00022723"/>
    </source>
</evidence>
<dbReference type="OrthoDB" id="6077919at2759"/>
<evidence type="ECO:0000256" key="8">
    <source>
        <dbReference type="PROSITE-ProRule" id="PRU00042"/>
    </source>
</evidence>
<protein>
    <recommendedName>
        <fullName evidence="9">C2H2-type domain-containing protein</fullName>
    </recommendedName>
</protein>
<evidence type="ECO:0000256" key="7">
    <source>
        <dbReference type="ARBA" id="ARBA00023242"/>
    </source>
</evidence>
<feature type="domain" description="C2H2-type" evidence="9">
    <location>
        <begin position="15"/>
        <end position="42"/>
    </location>
</feature>
<dbReference type="SMART" id="SM00355">
    <property type="entry name" value="ZnF_C2H2"/>
    <property type="match status" value="10"/>
</dbReference>
<feature type="domain" description="C2H2-type" evidence="9">
    <location>
        <begin position="266"/>
        <end position="288"/>
    </location>
</feature>
<dbReference type="FunFam" id="3.30.160.60:FF:001009">
    <property type="entry name" value="Zinc finger protein 26"/>
    <property type="match status" value="1"/>
</dbReference>
<feature type="domain" description="C2H2-type" evidence="9">
    <location>
        <begin position="356"/>
        <end position="383"/>
    </location>
</feature>
<dbReference type="GO" id="GO:0003677">
    <property type="term" value="F:DNA binding"/>
    <property type="evidence" value="ECO:0007669"/>
    <property type="project" value="UniProtKB-KW"/>
</dbReference>
<dbReference type="AlphaFoldDB" id="A0A7R8X1D7"/>
<dbReference type="FunFam" id="3.30.160.60:FF:000624">
    <property type="entry name" value="zinc finger protein 697"/>
    <property type="match status" value="1"/>
</dbReference>
<dbReference type="SUPFAM" id="SSF57667">
    <property type="entry name" value="beta-beta-alpha zinc fingers"/>
    <property type="match status" value="7"/>
</dbReference>
<keyword evidence="11" id="KW-1185">Reference proteome</keyword>
<feature type="domain" description="C2H2-type" evidence="9">
    <location>
        <begin position="327"/>
        <end position="355"/>
    </location>
</feature>
<feature type="domain" description="C2H2-type" evidence="9">
    <location>
        <begin position="384"/>
        <end position="411"/>
    </location>
</feature>